<evidence type="ECO:0000313" key="2">
    <source>
        <dbReference type="EMBL" id="GAA5028080.1"/>
    </source>
</evidence>
<dbReference type="EMBL" id="BAABIW010000015">
    <property type="protein sequence ID" value="GAA5028080.1"/>
    <property type="molecule type" value="Genomic_DNA"/>
</dbReference>
<name>A0ABP9JCW0_9MICO</name>
<keyword evidence="3" id="KW-1185">Reference proteome</keyword>
<protein>
    <submittedName>
        <fullName evidence="2">Uncharacterized protein</fullName>
    </submittedName>
</protein>
<evidence type="ECO:0000313" key="3">
    <source>
        <dbReference type="Proteomes" id="UP001500427"/>
    </source>
</evidence>
<reference evidence="3" key="1">
    <citation type="journal article" date="2019" name="Int. J. Syst. Evol. Microbiol.">
        <title>The Global Catalogue of Microorganisms (GCM) 10K type strain sequencing project: providing services to taxonomists for standard genome sequencing and annotation.</title>
        <authorList>
            <consortium name="The Broad Institute Genomics Platform"/>
            <consortium name="The Broad Institute Genome Sequencing Center for Infectious Disease"/>
            <person name="Wu L."/>
            <person name="Ma J."/>
        </authorList>
    </citation>
    <scope>NUCLEOTIDE SEQUENCE [LARGE SCALE GENOMIC DNA]</scope>
    <source>
        <strain evidence="3">JCM 17687</strain>
    </source>
</reference>
<sequence>MVGGKVGDRRGVAAAEPGRETGEQDDKQGDQGDDGAHQGKPSLGKAEISDGDEHADGFLSQCPGWGACLVVGVEVGSGVCRGLRR</sequence>
<gene>
    <name evidence="2" type="ORF">GCM10023258_23360</name>
</gene>
<proteinExistence type="predicted"/>
<dbReference type="Proteomes" id="UP001500427">
    <property type="component" value="Unassembled WGS sequence"/>
</dbReference>
<feature type="compositionally biased region" description="Basic and acidic residues" evidence="1">
    <location>
        <begin position="1"/>
        <end position="37"/>
    </location>
</feature>
<feature type="region of interest" description="Disordered" evidence="1">
    <location>
        <begin position="1"/>
        <end position="56"/>
    </location>
</feature>
<evidence type="ECO:0000256" key="1">
    <source>
        <dbReference type="SAM" id="MobiDB-lite"/>
    </source>
</evidence>
<feature type="compositionally biased region" description="Basic and acidic residues" evidence="1">
    <location>
        <begin position="47"/>
        <end position="56"/>
    </location>
</feature>
<organism evidence="2 3">
    <name type="scientific">Terrabacter aeriphilus</name>
    <dbReference type="NCBI Taxonomy" id="515662"/>
    <lineage>
        <taxon>Bacteria</taxon>
        <taxon>Bacillati</taxon>
        <taxon>Actinomycetota</taxon>
        <taxon>Actinomycetes</taxon>
        <taxon>Micrococcales</taxon>
        <taxon>Intrasporangiaceae</taxon>
        <taxon>Terrabacter</taxon>
    </lineage>
</organism>
<comment type="caution">
    <text evidence="2">The sequence shown here is derived from an EMBL/GenBank/DDBJ whole genome shotgun (WGS) entry which is preliminary data.</text>
</comment>
<accession>A0ABP9JCW0</accession>